<reference evidence="6 7" key="1">
    <citation type="submission" date="2019-10" db="EMBL/GenBank/DDBJ databases">
        <title>Nocardia macrotermitis sp. nov. and Nocardia aurantia sp. nov., isolated from the gut of fungus growing-termite Macrotermes natalensis.</title>
        <authorList>
            <person name="Benndorf R."/>
            <person name="Schwitalla J."/>
            <person name="Martin K."/>
            <person name="De Beer W."/>
            <person name="Kaster A.-K."/>
            <person name="Vollmers J."/>
            <person name="Poulsen M."/>
            <person name="Beemelmanns C."/>
        </authorList>
    </citation>
    <scope>NUCLEOTIDE SEQUENCE [LARGE SCALE GENOMIC DNA]</scope>
    <source>
        <strain evidence="6 7">RB20</strain>
    </source>
</reference>
<evidence type="ECO:0000256" key="3">
    <source>
        <dbReference type="ARBA" id="ARBA00023163"/>
    </source>
</evidence>
<keyword evidence="3" id="KW-0804">Transcription</keyword>
<dbReference type="Pfam" id="PF00440">
    <property type="entry name" value="TetR_N"/>
    <property type="match status" value="1"/>
</dbReference>
<keyword evidence="7" id="KW-1185">Reference proteome</keyword>
<evidence type="ECO:0000313" key="7">
    <source>
        <dbReference type="Proteomes" id="UP000438448"/>
    </source>
</evidence>
<dbReference type="Proteomes" id="UP000438448">
    <property type="component" value="Unassembled WGS sequence"/>
</dbReference>
<keyword evidence="2 4" id="KW-0238">DNA-binding</keyword>
<keyword evidence="1" id="KW-0805">Transcription regulation</keyword>
<dbReference type="InterPro" id="IPR041347">
    <property type="entry name" value="MftR_C"/>
</dbReference>
<dbReference type="Pfam" id="PF17754">
    <property type="entry name" value="TetR_C_14"/>
    <property type="match status" value="1"/>
</dbReference>
<dbReference type="GO" id="GO:0000976">
    <property type="term" value="F:transcription cis-regulatory region binding"/>
    <property type="evidence" value="ECO:0007669"/>
    <property type="project" value="TreeGrafter"/>
</dbReference>
<evidence type="ECO:0000256" key="2">
    <source>
        <dbReference type="ARBA" id="ARBA00023125"/>
    </source>
</evidence>
<evidence type="ECO:0000256" key="4">
    <source>
        <dbReference type="PROSITE-ProRule" id="PRU00335"/>
    </source>
</evidence>
<dbReference type="PANTHER" id="PTHR30055:SF234">
    <property type="entry name" value="HTH-TYPE TRANSCRIPTIONAL REGULATOR BETI"/>
    <property type="match status" value="1"/>
</dbReference>
<gene>
    <name evidence="6" type="ORF">NRB20_03270</name>
</gene>
<organism evidence="6 7">
    <name type="scientific">Nocardia macrotermitis</name>
    <dbReference type="NCBI Taxonomy" id="2585198"/>
    <lineage>
        <taxon>Bacteria</taxon>
        <taxon>Bacillati</taxon>
        <taxon>Actinomycetota</taxon>
        <taxon>Actinomycetes</taxon>
        <taxon>Mycobacteriales</taxon>
        <taxon>Nocardiaceae</taxon>
        <taxon>Nocardia</taxon>
    </lineage>
</organism>
<protein>
    <recommendedName>
        <fullName evidence="5">HTH tetR-type domain-containing protein</fullName>
    </recommendedName>
</protein>
<evidence type="ECO:0000259" key="5">
    <source>
        <dbReference type="PROSITE" id="PS50977"/>
    </source>
</evidence>
<dbReference type="PRINTS" id="PR00455">
    <property type="entry name" value="HTHTETR"/>
</dbReference>
<evidence type="ECO:0000313" key="6">
    <source>
        <dbReference type="EMBL" id="MQY17264.1"/>
    </source>
</evidence>
<dbReference type="InterPro" id="IPR009057">
    <property type="entry name" value="Homeodomain-like_sf"/>
</dbReference>
<proteinExistence type="predicted"/>
<sequence>MADEQSLGLRERKKLDTRRALSDAALELMLERGLENIVREDIAARAGVSVRTYNNYFSSKFEALAYRQIERGLRAADLLRERPAEEPLWTAITEAVIAPYDADGASWGPPTPAILAEVRKLVTAPEMYAAFMRGTGDEFTAAVAARTGTAPTDLYPKLVAAAVNAAFIAATDVYVHADPPQIVTTILRRALTEVSRGLPDPRV</sequence>
<evidence type="ECO:0000256" key="1">
    <source>
        <dbReference type="ARBA" id="ARBA00023015"/>
    </source>
</evidence>
<name>A0A7K0CX85_9NOCA</name>
<dbReference type="RefSeq" id="WP_153407360.1">
    <property type="nucleotide sequence ID" value="NZ_WEGK01000001.1"/>
</dbReference>
<feature type="domain" description="HTH tetR-type" evidence="5">
    <location>
        <begin position="15"/>
        <end position="75"/>
    </location>
</feature>
<dbReference type="EMBL" id="WEGK01000001">
    <property type="protein sequence ID" value="MQY17264.1"/>
    <property type="molecule type" value="Genomic_DNA"/>
</dbReference>
<dbReference type="PROSITE" id="PS50977">
    <property type="entry name" value="HTH_TETR_2"/>
    <property type="match status" value="1"/>
</dbReference>
<comment type="caution">
    <text evidence="6">The sequence shown here is derived from an EMBL/GenBank/DDBJ whole genome shotgun (WGS) entry which is preliminary data.</text>
</comment>
<dbReference type="Gene3D" id="1.10.10.60">
    <property type="entry name" value="Homeodomain-like"/>
    <property type="match status" value="1"/>
</dbReference>
<feature type="DNA-binding region" description="H-T-H motif" evidence="4">
    <location>
        <begin position="38"/>
        <end position="57"/>
    </location>
</feature>
<accession>A0A7K0CX85</accession>
<dbReference type="PANTHER" id="PTHR30055">
    <property type="entry name" value="HTH-TYPE TRANSCRIPTIONAL REGULATOR RUTR"/>
    <property type="match status" value="1"/>
</dbReference>
<dbReference type="GO" id="GO:0003700">
    <property type="term" value="F:DNA-binding transcription factor activity"/>
    <property type="evidence" value="ECO:0007669"/>
    <property type="project" value="TreeGrafter"/>
</dbReference>
<dbReference type="InterPro" id="IPR050109">
    <property type="entry name" value="HTH-type_TetR-like_transc_reg"/>
</dbReference>
<dbReference type="Gene3D" id="1.10.357.10">
    <property type="entry name" value="Tetracycline Repressor, domain 2"/>
    <property type="match status" value="1"/>
</dbReference>
<dbReference type="SUPFAM" id="SSF46689">
    <property type="entry name" value="Homeodomain-like"/>
    <property type="match status" value="1"/>
</dbReference>
<dbReference type="OrthoDB" id="8688418at2"/>
<dbReference type="InterPro" id="IPR001647">
    <property type="entry name" value="HTH_TetR"/>
</dbReference>
<dbReference type="AlphaFoldDB" id="A0A7K0CX85"/>